<protein>
    <submittedName>
        <fullName evidence="1">Uncharacterized protein</fullName>
    </submittedName>
</protein>
<feature type="non-terminal residue" evidence="1">
    <location>
        <position position="42"/>
    </location>
</feature>
<accession>A0A382H472</accession>
<dbReference type="EMBL" id="UINC01059022">
    <property type="protein sequence ID" value="SVB81962.1"/>
    <property type="molecule type" value="Genomic_DNA"/>
</dbReference>
<dbReference type="AlphaFoldDB" id="A0A382H472"/>
<reference evidence="1" key="1">
    <citation type="submission" date="2018-05" db="EMBL/GenBank/DDBJ databases">
        <authorList>
            <person name="Lanie J.A."/>
            <person name="Ng W.-L."/>
            <person name="Kazmierczak K.M."/>
            <person name="Andrzejewski T.M."/>
            <person name="Davidsen T.M."/>
            <person name="Wayne K.J."/>
            <person name="Tettelin H."/>
            <person name="Glass J.I."/>
            <person name="Rusch D."/>
            <person name="Podicherti R."/>
            <person name="Tsui H.-C.T."/>
            <person name="Winkler M.E."/>
        </authorList>
    </citation>
    <scope>NUCLEOTIDE SEQUENCE</scope>
</reference>
<organism evidence="1">
    <name type="scientific">marine metagenome</name>
    <dbReference type="NCBI Taxonomy" id="408172"/>
    <lineage>
        <taxon>unclassified sequences</taxon>
        <taxon>metagenomes</taxon>
        <taxon>ecological metagenomes</taxon>
    </lineage>
</organism>
<name>A0A382H472_9ZZZZ</name>
<sequence length="42" mass="4739">MINEIGVENIRNRTLYLTSLLVNSLIELGFTLRVPEDLNGHA</sequence>
<proteinExistence type="predicted"/>
<gene>
    <name evidence="1" type="ORF">METZ01_LOCUS234816</name>
</gene>
<evidence type="ECO:0000313" key="1">
    <source>
        <dbReference type="EMBL" id="SVB81962.1"/>
    </source>
</evidence>